<gene>
    <name evidence="1" type="ORF">CDAR_444381</name>
</gene>
<name>A0AAV4XB60_9ARAC</name>
<proteinExistence type="predicted"/>
<sequence length="101" mass="10896">MLRVSADAHFLGESRAIRDLPASPESVPLSIVGEGEVQEAIVALPWQFAGSTGHSLGDSSSETRFIDHRVGGSVLALMDAICFEWDLWCGLSKKLRAECIP</sequence>
<reference evidence="1 2" key="1">
    <citation type="submission" date="2021-06" db="EMBL/GenBank/DDBJ databases">
        <title>Caerostris darwini draft genome.</title>
        <authorList>
            <person name="Kono N."/>
            <person name="Arakawa K."/>
        </authorList>
    </citation>
    <scope>NUCLEOTIDE SEQUENCE [LARGE SCALE GENOMIC DNA]</scope>
</reference>
<dbReference type="EMBL" id="BPLQ01015729">
    <property type="protein sequence ID" value="GIY91201.1"/>
    <property type="molecule type" value="Genomic_DNA"/>
</dbReference>
<keyword evidence="2" id="KW-1185">Reference proteome</keyword>
<dbReference type="AlphaFoldDB" id="A0AAV4XB60"/>
<accession>A0AAV4XB60</accession>
<dbReference type="Proteomes" id="UP001054837">
    <property type="component" value="Unassembled WGS sequence"/>
</dbReference>
<protein>
    <submittedName>
        <fullName evidence="1">Uncharacterized protein</fullName>
    </submittedName>
</protein>
<evidence type="ECO:0000313" key="2">
    <source>
        <dbReference type="Proteomes" id="UP001054837"/>
    </source>
</evidence>
<organism evidence="1 2">
    <name type="scientific">Caerostris darwini</name>
    <dbReference type="NCBI Taxonomy" id="1538125"/>
    <lineage>
        <taxon>Eukaryota</taxon>
        <taxon>Metazoa</taxon>
        <taxon>Ecdysozoa</taxon>
        <taxon>Arthropoda</taxon>
        <taxon>Chelicerata</taxon>
        <taxon>Arachnida</taxon>
        <taxon>Araneae</taxon>
        <taxon>Araneomorphae</taxon>
        <taxon>Entelegynae</taxon>
        <taxon>Araneoidea</taxon>
        <taxon>Araneidae</taxon>
        <taxon>Caerostris</taxon>
    </lineage>
</organism>
<evidence type="ECO:0000313" key="1">
    <source>
        <dbReference type="EMBL" id="GIY91201.1"/>
    </source>
</evidence>
<comment type="caution">
    <text evidence="1">The sequence shown here is derived from an EMBL/GenBank/DDBJ whole genome shotgun (WGS) entry which is preliminary data.</text>
</comment>